<evidence type="ECO:0000256" key="5">
    <source>
        <dbReference type="ARBA" id="ARBA00022703"/>
    </source>
</evidence>
<keyword evidence="8 11" id="KW-0496">Mitochondrion</keyword>
<comment type="similarity">
    <text evidence="3 11">Belongs to the FIS1 family.</text>
</comment>
<proteinExistence type="inferred from homology"/>
<evidence type="ECO:0000256" key="11">
    <source>
        <dbReference type="PIRNR" id="PIRNR008835"/>
    </source>
</evidence>
<keyword evidence="14" id="KW-1185">Reference proteome</keyword>
<dbReference type="AlphaFoldDB" id="A0AAV6V484"/>
<keyword evidence="5" id="KW-0053">Apoptosis</keyword>
<dbReference type="GO" id="GO:0043653">
    <property type="term" value="P:mitochondrial fragmentation involved in apoptotic process"/>
    <property type="evidence" value="ECO:0007669"/>
    <property type="project" value="TreeGrafter"/>
</dbReference>
<keyword evidence="6 11" id="KW-1000">Mitochondrion outer membrane</keyword>
<dbReference type="PIRSF" id="PIRSF008835">
    <property type="entry name" value="TPR_repeat_11_Fis1"/>
    <property type="match status" value="1"/>
</dbReference>
<reference evidence="13 14" key="1">
    <citation type="journal article" date="2022" name="Nat. Ecol. Evol.">
        <title>A masculinizing supergene underlies an exaggerated male reproductive morph in a spider.</title>
        <authorList>
            <person name="Hendrickx F."/>
            <person name="De Corte Z."/>
            <person name="Sonet G."/>
            <person name="Van Belleghem S.M."/>
            <person name="Kostlbacher S."/>
            <person name="Vangestel C."/>
        </authorList>
    </citation>
    <scope>NUCLEOTIDE SEQUENCE [LARGE SCALE GENOMIC DNA]</scope>
    <source>
        <strain evidence="13">W744_W776</strain>
    </source>
</reference>
<dbReference type="PANTHER" id="PTHR13247">
    <property type="entry name" value="TETRATRICOPEPTIDE REPEAT PROTEIN 11 TPR REPEAT PROTEIN 11"/>
    <property type="match status" value="1"/>
</dbReference>
<dbReference type="InterPro" id="IPR028058">
    <property type="entry name" value="Fis1_TPR_N"/>
</dbReference>
<evidence type="ECO:0000256" key="9">
    <source>
        <dbReference type="ARBA" id="ARBA00023136"/>
    </source>
</evidence>
<dbReference type="GO" id="GO:0005778">
    <property type="term" value="C:peroxisomal membrane"/>
    <property type="evidence" value="ECO:0007669"/>
    <property type="project" value="UniProtKB-SubCell"/>
</dbReference>
<feature type="transmembrane region" description="Helical" evidence="12">
    <location>
        <begin position="123"/>
        <end position="147"/>
    </location>
</feature>
<name>A0AAV6V484_9ARAC</name>
<evidence type="ECO:0000256" key="12">
    <source>
        <dbReference type="SAM" id="Phobius"/>
    </source>
</evidence>
<dbReference type="GO" id="GO:0000422">
    <property type="term" value="P:autophagy of mitochondrion"/>
    <property type="evidence" value="ECO:0007669"/>
    <property type="project" value="TreeGrafter"/>
</dbReference>
<evidence type="ECO:0000256" key="8">
    <source>
        <dbReference type="ARBA" id="ARBA00023128"/>
    </source>
</evidence>
<dbReference type="InterPro" id="IPR033745">
    <property type="entry name" value="Fis1_cytosol"/>
</dbReference>
<gene>
    <name evidence="13" type="ORF">JTE90_001293</name>
</gene>
<keyword evidence="7 12" id="KW-1133">Transmembrane helix</keyword>
<comment type="subcellular location">
    <subcellularLocation>
        <location evidence="2">Mitochondrion outer membrane</location>
        <topology evidence="2">Single-pass membrane protein</topology>
    </subcellularLocation>
    <subcellularLocation>
        <location evidence="1">Peroxisome membrane</location>
        <topology evidence="1">Single-pass membrane protein</topology>
    </subcellularLocation>
</comment>
<dbReference type="SUPFAM" id="SSF48452">
    <property type="entry name" value="TPR-like"/>
    <property type="match status" value="1"/>
</dbReference>
<comment type="function">
    <text evidence="11">Involved in the fragmentation of the mitochondrial network and its perinuclear clustering.</text>
</comment>
<evidence type="ECO:0000256" key="1">
    <source>
        <dbReference type="ARBA" id="ARBA00004549"/>
    </source>
</evidence>
<dbReference type="InterPro" id="IPR016543">
    <property type="entry name" value="Fis1"/>
</dbReference>
<dbReference type="Pfam" id="PF14852">
    <property type="entry name" value="Fis1_TPR_N"/>
    <property type="match status" value="1"/>
</dbReference>
<comment type="caution">
    <text evidence="13">The sequence shown here is derived from an EMBL/GenBank/DDBJ whole genome shotgun (WGS) entry which is preliminary data.</text>
</comment>
<comment type="domain">
    <text evidence="11">The C-terminus is required for mitochondrial localization, while the N-terminus is necessary for mitochondrial fission.</text>
</comment>
<dbReference type="InterPro" id="IPR028061">
    <property type="entry name" value="Fis1_TPR_C"/>
</dbReference>
<evidence type="ECO:0000256" key="10">
    <source>
        <dbReference type="ARBA" id="ARBA00023140"/>
    </source>
</evidence>
<keyword evidence="10" id="KW-0576">Peroxisome</keyword>
<evidence type="ECO:0000256" key="4">
    <source>
        <dbReference type="ARBA" id="ARBA00022692"/>
    </source>
</evidence>
<evidence type="ECO:0000256" key="7">
    <source>
        <dbReference type="ARBA" id="ARBA00022989"/>
    </source>
</evidence>
<dbReference type="Proteomes" id="UP000827092">
    <property type="component" value="Unassembled WGS sequence"/>
</dbReference>
<evidence type="ECO:0000313" key="13">
    <source>
        <dbReference type="EMBL" id="KAG8190685.1"/>
    </source>
</evidence>
<protein>
    <recommendedName>
        <fullName evidence="11">Mitochondrial fission 1 protein</fullName>
    </recommendedName>
</protein>
<dbReference type="Pfam" id="PF14853">
    <property type="entry name" value="Fis1_TPR_C"/>
    <property type="match status" value="1"/>
</dbReference>
<dbReference type="GO" id="GO:0016559">
    <property type="term" value="P:peroxisome fission"/>
    <property type="evidence" value="ECO:0007669"/>
    <property type="project" value="TreeGrafter"/>
</dbReference>
<dbReference type="Gene3D" id="1.25.40.10">
    <property type="entry name" value="Tetratricopeptide repeat domain"/>
    <property type="match status" value="1"/>
</dbReference>
<dbReference type="CDD" id="cd12212">
    <property type="entry name" value="Fis1"/>
    <property type="match status" value="1"/>
</dbReference>
<accession>A0AAV6V484</accession>
<dbReference type="FunFam" id="1.25.40.10:FF:000147">
    <property type="entry name" value="Mitochondrial fission 1 protein"/>
    <property type="match status" value="1"/>
</dbReference>
<dbReference type="InterPro" id="IPR011990">
    <property type="entry name" value="TPR-like_helical_dom_sf"/>
</dbReference>
<dbReference type="EMBL" id="JAFNEN010000177">
    <property type="protein sequence ID" value="KAG8190685.1"/>
    <property type="molecule type" value="Genomic_DNA"/>
</dbReference>
<evidence type="ECO:0000256" key="2">
    <source>
        <dbReference type="ARBA" id="ARBA00004572"/>
    </source>
</evidence>
<evidence type="ECO:0000313" key="14">
    <source>
        <dbReference type="Proteomes" id="UP000827092"/>
    </source>
</evidence>
<dbReference type="GO" id="GO:0005741">
    <property type="term" value="C:mitochondrial outer membrane"/>
    <property type="evidence" value="ECO:0007669"/>
    <property type="project" value="UniProtKB-SubCell"/>
</dbReference>
<organism evidence="13 14">
    <name type="scientific">Oedothorax gibbosus</name>
    <dbReference type="NCBI Taxonomy" id="931172"/>
    <lineage>
        <taxon>Eukaryota</taxon>
        <taxon>Metazoa</taxon>
        <taxon>Ecdysozoa</taxon>
        <taxon>Arthropoda</taxon>
        <taxon>Chelicerata</taxon>
        <taxon>Arachnida</taxon>
        <taxon>Araneae</taxon>
        <taxon>Araneomorphae</taxon>
        <taxon>Entelegynae</taxon>
        <taxon>Araneoidea</taxon>
        <taxon>Linyphiidae</taxon>
        <taxon>Erigoninae</taxon>
        <taxon>Oedothorax</taxon>
    </lineage>
</organism>
<sequence>MEAILEDYISSDDLKRIEAVYQSHLTNGTVTPMEQFDYAWCLIRSKYPTDIRRGVVLLEDLFQHSSNATVKRDYMYYLAIGHTKLKDYNRALDLLSRFLDVESANPQALKLQKYIKDKMYEEGLLGMAIVGGAALAIGSLVGIGIALSRSR</sequence>
<dbReference type="PANTHER" id="PTHR13247:SF0">
    <property type="entry name" value="MITOCHONDRIAL FISSION 1 PROTEIN"/>
    <property type="match status" value="1"/>
</dbReference>
<keyword evidence="9 11" id="KW-0472">Membrane</keyword>
<dbReference type="GO" id="GO:0000266">
    <property type="term" value="P:mitochondrial fission"/>
    <property type="evidence" value="ECO:0007669"/>
    <property type="project" value="UniProtKB-UniRule"/>
</dbReference>
<evidence type="ECO:0000256" key="3">
    <source>
        <dbReference type="ARBA" id="ARBA00008937"/>
    </source>
</evidence>
<keyword evidence="4 12" id="KW-0812">Transmembrane</keyword>
<evidence type="ECO:0000256" key="6">
    <source>
        <dbReference type="ARBA" id="ARBA00022787"/>
    </source>
</evidence>